<dbReference type="PATRIC" id="fig|445710.3.peg.473"/>
<organism evidence="2 3">
    <name type="scientific">Dyella thiooxydans</name>
    <dbReference type="NCBI Taxonomy" id="445710"/>
    <lineage>
        <taxon>Bacteria</taxon>
        <taxon>Pseudomonadati</taxon>
        <taxon>Pseudomonadota</taxon>
        <taxon>Gammaproteobacteria</taxon>
        <taxon>Lysobacterales</taxon>
        <taxon>Rhodanobacteraceae</taxon>
        <taxon>Dyella</taxon>
    </lineage>
</organism>
<dbReference type="PANTHER" id="PTHR48079:SF6">
    <property type="entry name" value="NAD(P)-BINDING DOMAIN-CONTAINING PROTEIN-RELATED"/>
    <property type="match status" value="1"/>
</dbReference>
<dbReference type="KEGG" id="dtx:ATSB10_04770"/>
<dbReference type="InterPro" id="IPR001509">
    <property type="entry name" value="Epimerase_deHydtase"/>
</dbReference>
<dbReference type="Pfam" id="PF01370">
    <property type="entry name" value="Epimerase"/>
    <property type="match status" value="1"/>
</dbReference>
<reference evidence="2 3" key="1">
    <citation type="submission" date="2016-02" db="EMBL/GenBank/DDBJ databases">
        <title>Complete genome sequencing and analysis of ATSB10, Dyella thiooxydans isolated from rhizosphere soil of sunflower (Helianthus annuus L.).</title>
        <authorList>
            <person name="Lee Y."/>
            <person name="Hwangbo K."/>
            <person name="Chung H."/>
            <person name="Yoo J."/>
            <person name="Kim K.Y."/>
            <person name="Sa T.M."/>
            <person name="Um Y."/>
            <person name="Madhaiyan M."/>
        </authorList>
    </citation>
    <scope>NUCLEOTIDE SEQUENCE [LARGE SCALE GENOMIC DNA]</scope>
    <source>
        <strain evidence="2 3">ATSB10</strain>
    </source>
</reference>
<dbReference type="InterPro" id="IPR036291">
    <property type="entry name" value="NAD(P)-bd_dom_sf"/>
</dbReference>
<dbReference type="STRING" id="445710.ATSB10_04770"/>
<keyword evidence="3" id="KW-1185">Reference proteome</keyword>
<gene>
    <name evidence="2" type="ORF">ATSB10_04770</name>
</gene>
<accession>A0A160MXE6</accession>
<dbReference type="Proteomes" id="UP000077255">
    <property type="component" value="Chromosome"/>
</dbReference>
<sequence length="325" mass="34916">MSEVFLTGASGFLGGHLLSELVGAGHTVRALSRSEASDAAIAALGGQPVRARLGDPDSLAAALAGCEAVFHAAADTSMWKRNAARQTATNVDGTRHLLAAAQRAGVGAFLHTSSVSAYSHLVHGTITETTPQRGGESWINYEHSKYLAEQAVRDTPLPWIVFNPSHILGPGDRHNWSRLIRLVDAQKLPGIPPGIGAFADVREIARAQLRAWQRQRYGECYLLGGEQASFVDFVHRVGAALGRRTPRGATPAWALMAYARLLGTVARFTGREPDVTPEGAALTSHQLRVDSSRAIRELDYVETPLDSLLGDTLAWMRSEGMLAAR</sequence>
<protein>
    <recommendedName>
        <fullName evidence="1">NAD-dependent epimerase/dehydratase domain-containing protein</fullName>
    </recommendedName>
</protein>
<evidence type="ECO:0000313" key="3">
    <source>
        <dbReference type="Proteomes" id="UP000077255"/>
    </source>
</evidence>
<dbReference type="SUPFAM" id="SSF51735">
    <property type="entry name" value="NAD(P)-binding Rossmann-fold domains"/>
    <property type="match status" value="1"/>
</dbReference>
<dbReference type="GO" id="GO:0005737">
    <property type="term" value="C:cytoplasm"/>
    <property type="evidence" value="ECO:0007669"/>
    <property type="project" value="TreeGrafter"/>
</dbReference>
<evidence type="ECO:0000259" key="1">
    <source>
        <dbReference type="Pfam" id="PF01370"/>
    </source>
</evidence>
<dbReference type="GO" id="GO:0004029">
    <property type="term" value="F:aldehyde dehydrogenase (NAD+) activity"/>
    <property type="evidence" value="ECO:0007669"/>
    <property type="project" value="TreeGrafter"/>
</dbReference>
<dbReference type="EMBL" id="CP014841">
    <property type="protein sequence ID" value="AND67931.1"/>
    <property type="molecule type" value="Genomic_DNA"/>
</dbReference>
<dbReference type="Gene3D" id="3.40.50.720">
    <property type="entry name" value="NAD(P)-binding Rossmann-like Domain"/>
    <property type="match status" value="1"/>
</dbReference>
<dbReference type="PANTHER" id="PTHR48079">
    <property type="entry name" value="PROTEIN YEEZ"/>
    <property type="match status" value="1"/>
</dbReference>
<dbReference type="RefSeq" id="WP_063670241.1">
    <property type="nucleotide sequence ID" value="NZ_CP014841.1"/>
</dbReference>
<dbReference type="AlphaFoldDB" id="A0A160MXE6"/>
<name>A0A160MXE6_9GAMM</name>
<evidence type="ECO:0000313" key="2">
    <source>
        <dbReference type="EMBL" id="AND67931.1"/>
    </source>
</evidence>
<feature type="domain" description="NAD-dependent epimerase/dehydratase" evidence="1">
    <location>
        <begin position="4"/>
        <end position="216"/>
    </location>
</feature>
<proteinExistence type="predicted"/>
<dbReference type="InterPro" id="IPR051783">
    <property type="entry name" value="NAD(P)-dependent_oxidoreduct"/>
</dbReference>